<dbReference type="Gene3D" id="2.40.50.140">
    <property type="entry name" value="Nucleic acid-binding proteins"/>
    <property type="match status" value="1"/>
</dbReference>
<protein>
    <submittedName>
        <fullName evidence="1">Uncharacterized protein</fullName>
    </submittedName>
</protein>
<proteinExistence type="predicted"/>
<dbReference type="EMBL" id="JAJJMA010282902">
    <property type="protein sequence ID" value="MCL7046565.1"/>
    <property type="molecule type" value="Genomic_DNA"/>
</dbReference>
<dbReference type="AlphaFoldDB" id="A0AA41VS97"/>
<evidence type="ECO:0000313" key="2">
    <source>
        <dbReference type="Proteomes" id="UP001177140"/>
    </source>
</evidence>
<organism evidence="1 2">
    <name type="scientific">Papaver nudicaule</name>
    <name type="common">Iceland poppy</name>
    <dbReference type="NCBI Taxonomy" id="74823"/>
    <lineage>
        <taxon>Eukaryota</taxon>
        <taxon>Viridiplantae</taxon>
        <taxon>Streptophyta</taxon>
        <taxon>Embryophyta</taxon>
        <taxon>Tracheophyta</taxon>
        <taxon>Spermatophyta</taxon>
        <taxon>Magnoliopsida</taxon>
        <taxon>Ranunculales</taxon>
        <taxon>Papaveraceae</taxon>
        <taxon>Papaveroideae</taxon>
        <taxon>Papaver</taxon>
    </lineage>
</organism>
<accession>A0AA41VS97</accession>
<gene>
    <name evidence="1" type="ORF">MKW94_020319</name>
</gene>
<sequence>PYHIVWIYMCSLFRTPRHITLPEKKSRAPIYIDPDNRKTLTQLLAAKWDPSYQAANVIMCNATATNLLLDSGWYYQACPRCSKKVAGDSDDLWCLNVKQKLLCQLPGTEVNWLDEIIPEIVWQDKLLSLN</sequence>
<evidence type="ECO:0000313" key="1">
    <source>
        <dbReference type="EMBL" id="MCL7046565.1"/>
    </source>
</evidence>
<keyword evidence="2" id="KW-1185">Reference proteome</keyword>
<dbReference type="InterPro" id="IPR012340">
    <property type="entry name" value="NA-bd_OB-fold"/>
</dbReference>
<dbReference type="SUPFAM" id="SSF50249">
    <property type="entry name" value="Nucleic acid-binding proteins"/>
    <property type="match status" value="1"/>
</dbReference>
<reference evidence="1" key="1">
    <citation type="submission" date="2022-03" db="EMBL/GenBank/DDBJ databases">
        <title>A functionally conserved STORR gene fusion in Papaver species that diverged 16.8 million years ago.</title>
        <authorList>
            <person name="Catania T."/>
        </authorList>
    </citation>
    <scope>NUCLEOTIDE SEQUENCE</scope>
    <source>
        <strain evidence="1">S-191538</strain>
    </source>
</reference>
<dbReference type="Proteomes" id="UP001177140">
    <property type="component" value="Unassembled WGS sequence"/>
</dbReference>
<feature type="non-terminal residue" evidence="1">
    <location>
        <position position="1"/>
    </location>
</feature>
<comment type="caution">
    <text evidence="1">The sequence shown here is derived from an EMBL/GenBank/DDBJ whole genome shotgun (WGS) entry which is preliminary data.</text>
</comment>
<name>A0AA41VS97_PAPNU</name>